<dbReference type="GO" id="GO:0016887">
    <property type="term" value="F:ATP hydrolysis activity"/>
    <property type="evidence" value="ECO:0007669"/>
    <property type="project" value="InterPro"/>
</dbReference>
<dbReference type="GeneID" id="17252814"/>
<evidence type="ECO:0000313" key="4">
    <source>
        <dbReference type="Proteomes" id="UP000013827"/>
    </source>
</evidence>
<sequence length="443" mass="48288">MKAIIKPQYVDHIPRAVKGKVGDIIKRKDERDALEEALAARSDLRAQGALDFLDLRNVLERNVEASPPRREIAESGASHHPSTASELTPRLGARQDLSGGELQRFAIAIVLVQQAAACLGRRAAPESWSGSSLTAVHQADVYMFDEPSSYLDVMQRLKAARAIRSLLTIQTYVIVVEHDLSVLDYLSDFICCLYGELALVSAHSRVDACKPSHTGGIPGAYGVVTMPFGVREGINIFLGGFIPTENLRFRDDALTFKVSENAEQEGGKEGRGAGECSYPAMTKTLGAFTLHVEAGSFSRSEISPSLPAGSFSGSEILVMLGENGTGKTTFIKMLAGHLAPDGEAASQAHLPASPRISPRLPAPLRVSSRLFASLRVSSRLPTERRRGQVPKLNVSYKPQKIAPSFDGTVRELLHKKIREAFIHPQFNTDVMKPMLIERLLDQE</sequence>
<reference evidence="3" key="2">
    <citation type="submission" date="2024-10" db="UniProtKB">
        <authorList>
            <consortium name="EnsemblProtists"/>
        </authorList>
    </citation>
    <scope>IDENTIFICATION</scope>
</reference>
<evidence type="ECO:0000256" key="1">
    <source>
        <dbReference type="SAM" id="MobiDB-lite"/>
    </source>
</evidence>
<dbReference type="STRING" id="2903.R1CWC4"/>
<dbReference type="Proteomes" id="UP000013827">
    <property type="component" value="Unassembled WGS sequence"/>
</dbReference>
<evidence type="ECO:0000259" key="2">
    <source>
        <dbReference type="Pfam" id="PF00005"/>
    </source>
</evidence>
<dbReference type="InterPro" id="IPR003439">
    <property type="entry name" value="ABC_transporter-like_ATP-bd"/>
</dbReference>
<dbReference type="SUPFAM" id="SSF52540">
    <property type="entry name" value="P-loop containing nucleoside triphosphate hydrolases"/>
    <property type="match status" value="2"/>
</dbReference>
<feature type="region of interest" description="Disordered" evidence="1">
    <location>
        <begin position="65"/>
        <end position="89"/>
    </location>
</feature>
<dbReference type="Gene3D" id="3.40.50.300">
    <property type="entry name" value="P-loop containing nucleotide triphosphate hydrolases"/>
    <property type="match status" value="2"/>
</dbReference>
<accession>A0A0D3I5Y0</accession>
<dbReference type="InterPro" id="IPR013283">
    <property type="entry name" value="RLI1"/>
</dbReference>
<reference evidence="4" key="1">
    <citation type="journal article" date="2013" name="Nature">
        <title>Pan genome of the phytoplankton Emiliania underpins its global distribution.</title>
        <authorList>
            <person name="Read B.A."/>
            <person name="Kegel J."/>
            <person name="Klute M.J."/>
            <person name="Kuo A."/>
            <person name="Lefebvre S.C."/>
            <person name="Maumus F."/>
            <person name="Mayer C."/>
            <person name="Miller J."/>
            <person name="Monier A."/>
            <person name="Salamov A."/>
            <person name="Young J."/>
            <person name="Aguilar M."/>
            <person name="Claverie J.M."/>
            <person name="Frickenhaus S."/>
            <person name="Gonzalez K."/>
            <person name="Herman E.K."/>
            <person name="Lin Y.C."/>
            <person name="Napier J."/>
            <person name="Ogata H."/>
            <person name="Sarno A.F."/>
            <person name="Shmutz J."/>
            <person name="Schroeder D."/>
            <person name="de Vargas C."/>
            <person name="Verret F."/>
            <person name="von Dassow P."/>
            <person name="Valentin K."/>
            <person name="Van de Peer Y."/>
            <person name="Wheeler G."/>
            <person name="Dacks J.B."/>
            <person name="Delwiche C.F."/>
            <person name="Dyhrman S.T."/>
            <person name="Glockner G."/>
            <person name="John U."/>
            <person name="Richards T."/>
            <person name="Worden A.Z."/>
            <person name="Zhang X."/>
            <person name="Grigoriev I.V."/>
            <person name="Allen A.E."/>
            <person name="Bidle K."/>
            <person name="Borodovsky M."/>
            <person name="Bowler C."/>
            <person name="Brownlee C."/>
            <person name="Cock J.M."/>
            <person name="Elias M."/>
            <person name="Gladyshev V.N."/>
            <person name="Groth M."/>
            <person name="Guda C."/>
            <person name="Hadaegh A."/>
            <person name="Iglesias-Rodriguez M.D."/>
            <person name="Jenkins J."/>
            <person name="Jones B.M."/>
            <person name="Lawson T."/>
            <person name="Leese F."/>
            <person name="Lindquist E."/>
            <person name="Lobanov A."/>
            <person name="Lomsadze A."/>
            <person name="Malik S.B."/>
            <person name="Marsh M.E."/>
            <person name="Mackinder L."/>
            <person name="Mock T."/>
            <person name="Mueller-Roeber B."/>
            <person name="Pagarete A."/>
            <person name="Parker M."/>
            <person name="Probert I."/>
            <person name="Quesneville H."/>
            <person name="Raines C."/>
            <person name="Rensing S.A."/>
            <person name="Riano-Pachon D.M."/>
            <person name="Richier S."/>
            <person name="Rokitta S."/>
            <person name="Shiraiwa Y."/>
            <person name="Soanes D.M."/>
            <person name="van der Giezen M."/>
            <person name="Wahlund T.M."/>
            <person name="Williams B."/>
            <person name="Wilson W."/>
            <person name="Wolfe G."/>
            <person name="Wurch L.L."/>
        </authorList>
    </citation>
    <scope>NUCLEOTIDE SEQUENCE</scope>
</reference>
<name>A0A0D3I5Y0_EMIH1</name>
<feature type="domain" description="ABC transporter" evidence="2">
    <location>
        <begin position="312"/>
        <end position="343"/>
    </location>
</feature>
<dbReference type="RefSeq" id="XP_005759094.1">
    <property type="nucleotide sequence ID" value="XM_005759037.1"/>
</dbReference>
<dbReference type="AlphaFoldDB" id="A0A0D3I5Y0"/>
<dbReference type="Pfam" id="PF00005">
    <property type="entry name" value="ABC_tran"/>
    <property type="match status" value="1"/>
</dbReference>
<keyword evidence="4" id="KW-1185">Reference proteome</keyword>
<dbReference type="eggNOG" id="KOG0063">
    <property type="taxonomic scope" value="Eukaryota"/>
</dbReference>
<proteinExistence type="predicted"/>
<dbReference type="EnsemblProtists" id="EOD06665">
    <property type="protein sequence ID" value="EOD06665"/>
    <property type="gene ID" value="EMIHUDRAFT_121228"/>
</dbReference>
<evidence type="ECO:0000313" key="3">
    <source>
        <dbReference type="EnsemblProtists" id="EOD06665"/>
    </source>
</evidence>
<dbReference type="GO" id="GO:0005524">
    <property type="term" value="F:ATP binding"/>
    <property type="evidence" value="ECO:0007669"/>
    <property type="project" value="InterPro"/>
</dbReference>
<organism evidence="3 4">
    <name type="scientific">Emiliania huxleyi (strain CCMP1516)</name>
    <dbReference type="NCBI Taxonomy" id="280463"/>
    <lineage>
        <taxon>Eukaryota</taxon>
        <taxon>Haptista</taxon>
        <taxon>Haptophyta</taxon>
        <taxon>Prymnesiophyceae</taxon>
        <taxon>Isochrysidales</taxon>
        <taxon>Noelaerhabdaceae</taxon>
        <taxon>Emiliania</taxon>
    </lineage>
</organism>
<dbReference type="PaxDb" id="2903-EOD06665"/>
<dbReference type="HOGENOM" id="CLU_619104_0_0_1"/>
<dbReference type="InterPro" id="IPR027417">
    <property type="entry name" value="P-loop_NTPase"/>
</dbReference>
<dbReference type="PANTHER" id="PTHR19248">
    <property type="entry name" value="ATP-BINDING TRANSPORT PROTEIN-RELATED"/>
    <property type="match status" value="1"/>
</dbReference>
<dbReference type="KEGG" id="ehx:EMIHUDRAFT_121228"/>
<protein>
    <recommendedName>
        <fullName evidence="2">ABC transporter domain-containing protein</fullName>
    </recommendedName>
</protein>